<keyword evidence="2" id="KW-0378">Hydrolase</keyword>
<evidence type="ECO:0000313" key="6">
    <source>
        <dbReference type="Proteomes" id="UP000321485"/>
    </source>
</evidence>
<dbReference type="GO" id="GO:0016787">
    <property type="term" value="F:hydrolase activity"/>
    <property type="evidence" value="ECO:0007669"/>
    <property type="project" value="UniProtKB-KW"/>
</dbReference>
<dbReference type="InterPro" id="IPR003961">
    <property type="entry name" value="FN3_dom"/>
</dbReference>
<organism evidence="5 6">
    <name type="scientific">Acidovorax delafieldii</name>
    <name type="common">Pseudomonas delafieldii</name>
    <dbReference type="NCBI Taxonomy" id="47920"/>
    <lineage>
        <taxon>Bacteria</taxon>
        <taxon>Pseudomonadati</taxon>
        <taxon>Pseudomonadota</taxon>
        <taxon>Betaproteobacteria</taxon>
        <taxon>Burkholderiales</taxon>
        <taxon>Comamonadaceae</taxon>
        <taxon>Acidovorax</taxon>
    </lineage>
</organism>
<keyword evidence="1 3" id="KW-0732">Signal</keyword>
<evidence type="ECO:0000313" key="5">
    <source>
        <dbReference type="EMBL" id="TWG36573.1"/>
    </source>
</evidence>
<gene>
    <name evidence="5" type="ORF">ATF69_2960</name>
</gene>
<dbReference type="SUPFAM" id="SSF53474">
    <property type="entry name" value="alpha/beta-Hydrolases"/>
    <property type="match status" value="1"/>
</dbReference>
<dbReference type="RefSeq" id="WP_146871417.1">
    <property type="nucleotide sequence ID" value="NZ_VJWE01000014.1"/>
</dbReference>
<feature type="chain" id="PRO_5022107071" description="Fibronectin type-III domain-containing protein" evidence="3">
    <location>
        <begin position="26"/>
        <end position="494"/>
    </location>
</feature>
<dbReference type="Pfam" id="PF00041">
    <property type="entry name" value="fn3"/>
    <property type="match status" value="1"/>
</dbReference>
<protein>
    <recommendedName>
        <fullName evidence="4">Fibronectin type-III domain-containing protein</fullName>
    </recommendedName>
</protein>
<feature type="domain" description="Fibronectin type-III" evidence="4">
    <location>
        <begin position="347"/>
        <end position="431"/>
    </location>
</feature>
<dbReference type="SUPFAM" id="SSF49265">
    <property type="entry name" value="Fibronectin type III"/>
    <property type="match status" value="1"/>
</dbReference>
<dbReference type="InterPro" id="IPR029058">
    <property type="entry name" value="AB_hydrolase_fold"/>
</dbReference>
<dbReference type="SMART" id="SM00060">
    <property type="entry name" value="FN3"/>
    <property type="match status" value="1"/>
</dbReference>
<dbReference type="InterPro" id="IPR013783">
    <property type="entry name" value="Ig-like_fold"/>
</dbReference>
<dbReference type="EMBL" id="VJWE01000014">
    <property type="protein sequence ID" value="TWG36573.1"/>
    <property type="molecule type" value="Genomic_DNA"/>
</dbReference>
<dbReference type="GO" id="GO:0005576">
    <property type="term" value="C:extracellular region"/>
    <property type="evidence" value="ECO:0007669"/>
    <property type="project" value="InterPro"/>
</dbReference>
<dbReference type="Gene3D" id="2.60.40.10">
    <property type="entry name" value="Immunoglobulins"/>
    <property type="match status" value="1"/>
</dbReference>
<dbReference type="Pfam" id="PF10503">
    <property type="entry name" value="Esterase_PHB"/>
    <property type="match status" value="1"/>
</dbReference>
<dbReference type="InterPro" id="IPR036116">
    <property type="entry name" value="FN3_sf"/>
</dbReference>
<accession>A0A561XKD4</accession>
<dbReference type="Proteomes" id="UP000321485">
    <property type="component" value="Unassembled WGS sequence"/>
</dbReference>
<dbReference type="GeneID" id="51112014"/>
<dbReference type="PANTHER" id="PTHR42972:SF8">
    <property type="entry name" value="POLYHYDROXYBUTYRATE DEPOLYMERASE"/>
    <property type="match status" value="1"/>
</dbReference>
<evidence type="ECO:0000256" key="2">
    <source>
        <dbReference type="ARBA" id="ARBA00022801"/>
    </source>
</evidence>
<comment type="caution">
    <text evidence="5">The sequence shown here is derived from an EMBL/GenBank/DDBJ whole genome shotgun (WGS) entry which is preliminary data.</text>
</comment>
<dbReference type="InterPro" id="IPR010126">
    <property type="entry name" value="Esterase_phb"/>
</dbReference>
<dbReference type="PROSITE" id="PS50853">
    <property type="entry name" value="FN3"/>
    <property type="match status" value="1"/>
</dbReference>
<evidence type="ECO:0000256" key="3">
    <source>
        <dbReference type="SAM" id="SignalP"/>
    </source>
</evidence>
<evidence type="ECO:0000256" key="1">
    <source>
        <dbReference type="ARBA" id="ARBA00022729"/>
    </source>
</evidence>
<evidence type="ECO:0000259" key="4">
    <source>
        <dbReference type="PROSITE" id="PS50853"/>
    </source>
</evidence>
<name>A0A561XKD4_ACIDE</name>
<reference evidence="5 6" key="1">
    <citation type="journal article" date="2015" name="Stand. Genomic Sci.">
        <title>Genomic Encyclopedia of Bacterial and Archaeal Type Strains, Phase III: the genomes of soil and plant-associated and newly described type strains.</title>
        <authorList>
            <person name="Whitman W.B."/>
            <person name="Woyke T."/>
            <person name="Klenk H.P."/>
            <person name="Zhou Y."/>
            <person name="Lilburn T.G."/>
            <person name="Beck B.J."/>
            <person name="De Vos P."/>
            <person name="Vandamme P."/>
            <person name="Eisen J.A."/>
            <person name="Garrity G."/>
            <person name="Hugenholtz P."/>
            <person name="Kyrpides N.C."/>
        </authorList>
    </citation>
    <scope>NUCLEOTIDE SEQUENCE [LARGE SCALE GENOMIC DNA]</scope>
    <source>
        <strain evidence="5 6">DSM 64</strain>
    </source>
</reference>
<sequence length="494" mass="50864">MAFNFIRAAAAGAAMALCGVGSVHAAVNLPALKIDKTQTTVSGLSSGGFMAVQLHVAYSATFAKGAGVVAGGPFYCAEGSVVNATGRCMASPAGIPTSTLVSTTNTWASQGVIDPVANLQNSKVYLFSGSLDSVVKTGVMDALRTYYNSFVPAANVVYKKDIAAEHAMVTDDYGNGCSTKGAPYISDCNFDLAGAVLQHLYGTLNARNNATLPAGNYIEFNQSEFITNHGMATTGWAYVPQACQAGGTATCKLHVVLHGCKQNISDVQQQYVRNTGYNRWADTNNIVMLYPQTSTAATNSCWDWWGYDSANYSKKSGPQMAAVKAMVDRVSSGTGGTTPPDPVALSAPTGVSTSGATASSMAIGWAAVTGAASYNVYRNANKVNALPVTATSYTDTGLAASTTYSWTVRAADANGAEGATSAAASGTTLAASGGGTATCTTASNYAHTLAGRAYAAGGYTYALGSNQSMGLWNVFVTNTLKQTSTNYYVIGTCP</sequence>
<dbReference type="AlphaFoldDB" id="A0A561XKD4"/>
<dbReference type="PANTHER" id="PTHR42972">
    <property type="entry name" value="TOL-PAL SYSTEM PROTEIN TOLB"/>
    <property type="match status" value="1"/>
</dbReference>
<dbReference type="CDD" id="cd00063">
    <property type="entry name" value="FN3"/>
    <property type="match status" value="1"/>
</dbReference>
<proteinExistence type="predicted"/>
<feature type="signal peptide" evidence="3">
    <location>
        <begin position="1"/>
        <end position="25"/>
    </location>
</feature>
<dbReference type="Gene3D" id="3.40.50.1820">
    <property type="entry name" value="alpha/beta hydrolase"/>
    <property type="match status" value="2"/>
</dbReference>